<sequence length="771" mass="87764">MPPRTRGQRGQHGTRGLRGRAADNTAIPLPPRDLSKSDDISTPEEYTKKADVTRVWKEYGVPRYTDREDSPPISAVCWFIWEHNDNDVNLGYWQLYLERREGRLKNPVLVDLRFNAEDPDEIPPIGTWEKENCLYQFMCHDRHIREYGWAEACRQPGYSRHILKKFFDIFCHARRGNVSQNPEWEEYYAEDEEEYEVVDITGHFWRPGATPNSQELCYTVVWGDDDGNAAIPEDEDEYREDNERDVWIKAWEAGSPESASGLWRYWVQTHESMEGSAPALIYKYWQRNREVAPRDRPEQAKRVMQMDRDYLWVDGKVGNGVSKGTTKAETACNLMAALGAPHARYRKLTHCSVCRSSFESSALADCNTCGCAFCITTAGGRGCADVTRATADTPEGIKCIKCCKDDKMSKPPYNYLGNLTQWSQGPVHAEPIIVVMVHWQEKDMHSMSDLSSRIVKGYLGETYRSRKVAHHAHWVDVVLEDDRAMWSSDQSNPVQAKGTQNIQVHIAELVRKMTYHYKKKFHFLMVVDVHSNDHDGKLLYNKGDTYHKYGTPLQICTAIAGEVVPKTACKESTLILLTCSGMVLKALPSVMACTVGFNTVISFTAKVFNSQRVAEIWLAPFLRAFYRDHLPQEKAVLKGYTNEVSTPTFGLDIFVFGARGAGFRYTWGAPSKNLTGNENDLNCPKCGMLMQYKKKTLEGAWHFTCRHKCKGRAVFRFTDGENSVYELHPNPVDANYRILKIGLNIPASGPYDICPPLRPVDPKWLSVPGDV</sequence>
<gene>
    <name evidence="2" type="ORF">CALCODRAFT_483267</name>
</gene>
<feature type="compositionally biased region" description="Basic and acidic residues" evidence="1">
    <location>
        <begin position="33"/>
        <end position="47"/>
    </location>
</feature>
<evidence type="ECO:0000256" key="1">
    <source>
        <dbReference type="SAM" id="MobiDB-lite"/>
    </source>
</evidence>
<protein>
    <submittedName>
        <fullName evidence="2">Uncharacterized protein</fullName>
    </submittedName>
</protein>
<dbReference type="InParanoid" id="A0A165FX92"/>
<feature type="region of interest" description="Disordered" evidence="1">
    <location>
        <begin position="1"/>
        <end position="47"/>
    </location>
</feature>
<proteinExistence type="predicted"/>
<organism evidence="2 3">
    <name type="scientific">Calocera cornea HHB12733</name>
    <dbReference type="NCBI Taxonomy" id="1353952"/>
    <lineage>
        <taxon>Eukaryota</taxon>
        <taxon>Fungi</taxon>
        <taxon>Dikarya</taxon>
        <taxon>Basidiomycota</taxon>
        <taxon>Agaricomycotina</taxon>
        <taxon>Dacrymycetes</taxon>
        <taxon>Dacrymycetales</taxon>
        <taxon>Dacrymycetaceae</taxon>
        <taxon>Calocera</taxon>
    </lineage>
</organism>
<dbReference type="AlphaFoldDB" id="A0A165FX92"/>
<dbReference type="OrthoDB" id="3397047at2759"/>
<reference evidence="2 3" key="1">
    <citation type="journal article" date="2016" name="Mol. Biol. Evol.">
        <title>Comparative Genomics of Early-Diverging Mushroom-Forming Fungi Provides Insights into the Origins of Lignocellulose Decay Capabilities.</title>
        <authorList>
            <person name="Nagy L.G."/>
            <person name="Riley R."/>
            <person name="Tritt A."/>
            <person name="Adam C."/>
            <person name="Daum C."/>
            <person name="Floudas D."/>
            <person name="Sun H."/>
            <person name="Yadav J.S."/>
            <person name="Pangilinan J."/>
            <person name="Larsson K.H."/>
            <person name="Matsuura K."/>
            <person name="Barry K."/>
            <person name="Labutti K."/>
            <person name="Kuo R."/>
            <person name="Ohm R.A."/>
            <person name="Bhattacharya S.S."/>
            <person name="Shirouzu T."/>
            <person name="Yoshinaga Y."/>
            <person name="Martin F.M."/>
            <person name="Grigoriev I.V."/>
            <person name="Hibbett D.S."/>
        </authorList>
    </citation>
    <scope>NUCLEOTIDE SEQUENCE [LARGE SCALE GENOMIC DNA]</scope>
    <source>
        <strain evidence="2 3">HHB12733</strain>
    </source>
</reference>
<dbReference type="EMBL" id="KV423965">
    <property type="protein sequence ID" value="KZT57326.1"/>
    <property type="molecule type" value="Genomic_DNA"/>
</dbReference>
<keyword evidence="3" id="KW-1185">Reference proteome</keyword>
<accession>A0A165FX92</accession>
<evidence type="ECO:0000313" key="3">
    <source>
        <dbReference type="Proteomes" id="UP000076842"/>
    </source>
</evidence>
<dbReference type="Proteomes" id="UP000076842">
    <property type="component" value="Unassembled WGS sequence"/>
</dbReference>
<name>A0A165FX92_9BASI</name>
<evidence type="ECO:0000313" key="2">
    <source>
        <dbReference type="EMBL" id="KZT57326.1"/>
    </source>
</evidence>